<comment type="caution">
    <text evidence="3">The sequence shown here is derived from an EMBL/GenBank/DDBJ whole genome shotgun (WGS) entry which is preliminary data.</text>
</comment>
<gene>
    <name evidence="3" type="ORF">A4A49_35251</name>
</gene>
<feature type="compositionally biased region" description="Polar residues" evidence="1">
    <location>
        <begin position="258"/>
        <end position="292"/>
    </location>
</feature>
<dbReference type="Gramene" id="OIT29282">
    <property type="protein sequence ID" value="OIT29282"/>
    <property type="gene ID" value="A4A49_35251"/>
</dbReference>
<evidence type="ECO:0000259" key="2">
    <source>
        <dbReference type="Pfam" id="PF14111"/>
    </source>
</evidence>
<dbReference type="PANTHER" id="PTHR31286">
    <property type="entry name" value="GLYCINE-RICH CELL WALL STRUCTURAL PROTEIN 1.8-LIKE"/>
    <property type="match status" value="1"/>
</dbReference>
<dbReference type="InterPro" id="IPR025558">
    <property type="entry name" value="DUF4283"/>
</dbReference>
<accession>A0A314KJB4</accession>
<protein>
    <recommendedName>
        <fullName evidence="2">DUF4283 domain-containing protein</fullName>
    </recommendedName>
</protein>
<feature type="region of interest" description="Disordered" evidence="1">
    <location>
        <begin position="427"/>
        <end position="456"/>
    </location>
</feature>
<dbReference type="PANTHER" id="PTHR31286:SF164">
    <property type="entry name" value="ZINC FINGER, CCHC-TYPE"/>
    <property type="match status" value="1"/>
</dbReference>
<feature type="region of interest" description="Disordered" evidence="1">
    <location>
        <begin position="227"/>
        <end position="344"/>
    </location>
</feature>
<evidence type="ECO:0000256" key="1">
    <source>
        <dbReference type="SAM" id="MobiDB-lite"/>
    </source>
</evidence>
<feature type="region of interest" description="Disordered" evidence="1">
    <location>
        <begin position="1"/>
        <end position="24"/>
    </location>
</feature>
<dbReference type="AlphaFoldDB" id="A0A314KJB4"/>
<feature type="compositionally biased region" description="Polar residues" evidence="1">
    <location>
        <begin position="431"/>
        <end position="442"/>
    </location>
</feature>
<feature type="domain" description="DUF4283" evidence="2">
    <location>
        <begin position="82"/>
        <end position="164"/>
    </location>
</feature>
<name>A0A314KJB4_NICAT</name>
<evidence type="ECO:0000313" key="4">
    <source>
        <dbReference type="Proteomes" id="UP000187609"/>
    </source>
</evidence>
<proteinExistence type="predicted"/>
<organism evidence="3 4">
    <name type="scientific">Nicotiana attenuata</name>
    <name type="common">Coyote tobacco</name>
    <dbReference type="NCBI Taxonomy" id="49451"/>
    <lineage>
        <taxon>Eukaryota</taxon>
        <taxon>Viridiplantae</taxon>
        <taxon>Streptophyta</taxon>
        <taxon>Embryophyta</taxon>
        <taxon>Tracheophyta</taxon>
        <taxon>Spermatophyta</taxon>
        <taxon>Magnoliopsida</taxon>
        <taxon>eudicotyledons</taxon>
        <taxon>Gunneridae</taxon>
        <taxon>Pentapetalae</taxon>
        <taxon>asterids</taxon>
        <taxon>lamiids</taxon>
        <taxon>Solanales</taxon>
        <taxon>Solanaceae</taxon>
        <taxon>Nicotianoideae</taxon>
        <taxon>Nicotianeae</taxon>
        <taxon>Nicotiana</taxon>
    </lineage>
</organism>
<feature type="compositionally biased region" description="Basic and acidic residues" evidence="1">
    <location>
        <begin position="237"/>
        <end position="257"/>
    </location>
</feature>
<dbReference type="EMBL" id="MJEQ01001823">
    <property type="protein sequence ID" value="OIT29282.1"/>
    <property type="molecule type" value="Genomic_DNA"/>
</dbReference>
<dbReference type="Pfam" id="PF14111">
    <property type="entry name" value="DUF4283"/>
    <property type="match status" value="1"/>
</dbReference>
<dbReference type="STRING" id="49451.A0A314KJB4"/>
<evidence type="ECO:0000313" key="3">
    <source>
        <dbReference type="EMBL" id="OIT29282.1"/>
    </source>
</evidence>
<keyword evidence="4" id="KW-1185">Reference proteome</keyword>
<dbReference type="Proteomes" id="UP000187609">
    <property type="component" value="Unassembled WGS sequence"/>
</dbReference>
<dbReference type="InterPro" id="IPR040256">
    <property type="entry name" value="At4g02000-like"/>
</dbReference>
<feature type="compositionally biased region" description="Basic residues" evidence="1">
    <location>
        <begin position="325"/>
        <end position="344"/>
    </location>
</feature>
<reference evidence="3" key="1">
    <citation type="submission" date="2016-11" db="EMBL/GenBank/DDBJ databases">
        <title>The genome of Nicotiana attenuata.</title>
        <authorList>
            <person name="Xu S."/>
            <person name="Brockmoeller T."/>
            <person name="Gaquerel E."/>
            <person name="Navarro A."/>
            <person name="Kuhl H."/>
            <person name="Gase K."/>
            <person name="Ling Z."/>
            <person name="Zhou W."/>
            <person name="Kreitzer C."/>
            <person name="Stanke M."/>
            <person name="Tang H."/>
            <person name="Lyons E."/>
            <person name="Pandey P."/>
            <person name="Pandey S.P."/>
            <person name="Timmermann B."/>
            <person name="Baldwin I.T."/>
        </authorList>
    </citation>
    <scope>NUCLEOTIDE SEQUENCE [LARGE SCALE GENOMIC DNA]</scope>
    <source>
        <strain evidence="3">UT</strain>
    </source>
</reference>
<sequence length="583" mass="66627">MDPLDDAAPARLEGQSTSNHMVNQPPELIDTKLTYSIKIISSSNTPNPPNCHSRDSVIATHTTQNGMPAVLFKATDYYGVMAEECKLTIVGRFLKPRPQIDKIRSKFKELISIKGSVKIEVYDNYNVFLDFTNEEDINTVWFRSVIEIEGQQMWLQKWSPNFKPGGPACCSVYVGQIYDNAPQKGFVQKIEFEGVPKYCKFCRKLGHNMINCRALERKKAAEYRELDAQKTGVNQNEENREVDAQKTGENQKDENRELNAQNSGANQNVENKGTEMNNNKEVSENGSTSNNGQDRDNITKNLLKQKNGKESDNHQQKSSSNIRERTRKKNKKSKQRKLSKKKAKVIFKPMLNLSDDTNRRKKLNKELTLAFHKLNQESNLIWLGVIKGSRLIIKQGTNLGLLIIRIPQVQTQASRIYCLYSNSETKEDQQESIQDNDSQNGNEDPENRKKEKKALNMNDYINESTSVPSEIKNLLGIDVVADHNMESDKKQDKYVTCHQIEVTSPNRVTIMVPEDKIQIDSKEESFQIIGNNMTTILNNHEQQLTTKLHYGVANSDLYITPVYTKCTPEERRELWSSLELTNL</sequence>